<feature type="compositionally biased region" description="Polar residues" evidence="1">
    <location>
        <begin position="91"/>
        <end position="102"/>
    </location>
</feature>
<keyword evidence="3" id="KW-1185">Reference proteome</keyword>
<proteinExistence type="predicted"/>
<name>A0ABW2U471_9BACT</name>
<sequence length="133" mass="14066">MSILHKYACGTALLTLGLLTGCGEKFLEETPTDQVTDANFYKTANDAIQATTAIYSELGKGGQYNYALWGIGDIGSDLSNTGGGGGGDGIEQQQARQLQHSGHQPAHQPAVGRLLHRHRARQHRAAEGAGHAD</sequence>
<dbReference type="PROSITE" id="PS51257">
    <property type="entry name" value="PROKAR_LIPOPROTEIN"/>
    <property type="match status" value="1"/>
</dbReference>
<dbReference type="SUPFAM" id="SSF48452">
    <property type="entry name" value="TPR-like"/>
    <property type="match status" value="1"/>
</dbReference>
<dbReference type="EMBL" id="JBHTEK010000001">
    <property type="protein sequence ID" value="MFC7667192.1"/>
    <property type="molecule type" value="Genomic_DNA"/>
</dbReference>
<feature type="region of interest" description="Disordered" evidence="1">
    <location>
        <begin position="79"/>
        <end position="109"/>
    </location>
</feature>
<dbReference type="Gene3D" id="1.25.40.390">
    <property type="match status" value="1"/>
</dbReference>
<evidence type="ECO:0000313" key="3">
    <source>
        <dbReference type="Proteomes" id="UP001596513"/>
    </source>
</evidence>
<dbReference type="InterPro" id="IPR011990">
    <property type="entry name" value="TPR-like_helical_dom_sf"/>
</dbReference>
<evidence type="ECO:0008006" key="4">
    <source>
        <dbReference type="Google" id="ProtNLM"/>
    </source>
</evidence>
<evidence type="ECO:0000256" key="1">
    <source>
        <dbReference type="SAM" id="MobiDB-lite"/>
    </source>
</evidence>
<evidence type="ECO:0000313" key="2">
    <source>
        <dbReference type="EMBL" id="MFC7667192.1"/>
    </source>
</evidence>
<organism evidence="2 3">
    <name type="scientific">Hymenobacter humi</name>
    <dbReference type="NCBI Taxonomy" id="1411620"/>
    <lineage>
        <taxon>Bacteria</taxon>
        <taxon>Pseudomonadati</taxon>
        <taxon>Bacteroidota</taxon>
        <taxon>Cytophagia</taxon>
        <taxon>Cytophagales</taxon>
        <taxon>Hymenobacteraceae</taxon>
        <taxon>Hymenobacter</taxon>
    </lineage>
</organism>
<protein>
    <recommendedName>
        <fullName evidence="4">RagB/SusD family nutrient uptake outer membrane protein</fullName>
    </recommendedName>
</protein>
<dbReference type="RefSeq" id="WP_380201524.1">
    <property type="nucleotide sequence ID" value="NZ_JBHTEK010000001.1"/>
</dbReference>
<dbReference type="Proteomes" id="UP001596513">
    <property type="component" value="Unassembled WGS sequence"/>
</dbReference>
<reference evidence="3" key="1">
    <citation type="journal article" date="2019" name="Int. J. Syst. Evol. Microbiol.">
        <title>The Global Catalogue of Microorganisms (GCM) 10K type strain sequencing project: providing services to taxonomists for standard genome sequencing and annotation.</title>
        <authorList>
            <consortium name="The Broad Institute Genomics Platform"/>
            <consortium name="The Broad Institute Genome Sequencing Center for Infectious Disease"/>
            <person name="Wu L."/>
            <person name="Ma J."/>
        </authorList>
    </citation>
    <scope>NUCLEOTIDE SEQUENCE [LARGE SCALE GENOMIC DNA]</scope>
    <source>
        <strain evidence="3">JCM 19635</strain>
    </source>
</reference>
<gene>
    <name evidence="2" type="ORF">ACFQT0_07000</name>
</gene>
<accession>A0ABW2U471</accession>
<comment type="caution">
    <text evidence="2">The sequence shown here is derived from an EMBL/GenBank/DDBJ whole genome shotgun (WGS) entry which is preliminary data.</text>
</comment>